<protein>
    <submittedName>
        <fullName evidence="2">Uncharacterized protein</fullName>
    </submittedName>
</protein>
<proteinExistence type="predicted"/>
<comment type="caution">
    <text evidence="2">The sequence shown here is derived from an EMBL/GenBank/DDBJ whole genome shotgun (WGS) entry which is preliminary data.</text>
</comment>
<evidence type="ECO:0000256" key="1">
    <source>
        <dbReference type="SAM" id="Phobius"/>
    </source>
</evidence>
<feature type="transmembrane region" description="Helical" evidence="1">
    <location>
        <begin position="29"/>
        <end position="49"/>
    </location>
</feature>
<evidence type="ECO:0000313" key="2">
    <source>
        <dbReference type="EMBL" id="RAV12930.1"/>
    </source>
</evidence>
<name>A0A329LZZ0_9BACL</name>
<dbReference type="AlphaFoldDB" id="A0A329LZZ0"/>
<dbReference type="OrthoDB" id="2377212at2"/>
<sequence>MILIGVLFIAGIALEWRSLWRKKLWKEWIVQLSFIAASMVMAFLVQLNVQLPFDPLGWINAIFRPVTKWLYQIM</sequence>
<dbReference type="Proteomes" id="UP000250369">
    <property type="component" value="Unassembled WGS sequence"/>
</dbReference>
<reference evidence="2 3" key="1">
    <citation type="journal article" date="2009" name="Int. J. Syst. Evol. Microbiol.">
        <title>Paenibacillus contaminans sp. nov., isolated from a contaminated laboratory plate.</title>
        <authorList>
            <person name="Chou J.H."/>
            <person name="Lee J.H."/>
            <person name="Lin M.C."/>
            <person name="Chang P.S."/>
            <person name="Arun A.B."/>
            <person name="Young C.C."/>
            <person name="Chen W.M."/>
        </authorList>
    </citation>
    <scope>NUCLEOTIDE SEQUENCE [LARGE SCALE GENOMIC DNA]</scope>
    <source>
        <strain evidence="2 3">CKOBP-6</strain>
    </source>
</reference>
<keyword evidence="1" id="KW-1133">Transmembrane helix</keyword>
<organism evidence="2 3">
    <name type="scientific">Paenibacillus contaminans</name>
    <dbReference type="NCBI Taxonomy" id="450362"/>
    <lineage>
        <taxon>Bacteria</taxon>
        <taxon>Bacillati</taxon>
        <taxon>Bacillota</taxon>
        <taxon>Bacilli</taxon>
        <taxon>Bacillales</taxon>
        <taxon>Paenibacillaceae</taxon>
        <taxon>Paenibacillus</taxon>
    </lineage>
</organism>
<keyword evidence="1" id="KW-0472">Membrane</keyword>
<accession>A0A329LZZ0</accession>
<dbReference type="EMBL" id="QMFB01000031">
    <property type="protein sequence ID" value="RAV12930.1"/>
    <property type="molecule type" value="Genomic_DNA"/>
</dbReference>
<dbReference type="RefSeq" id="WP_113035420.1">
    <property type="nucleotide sequence ID" value="NZ_QMFB01000031.1"/>
</dbReference>
<keyword evidence="1" id="KW-0812">Transmembrane</keyword>
<gene>
    <name evidence="2" type="ORF">DQG23_33645</name>
</gene>
<evidence type="ECO:0000313" key="3">
    <source>
        <dbReference type="Proteomes" id="UP000250369"/>
    </source>
</evidence>
<keyword evidence="3" id="KW-1185">Reference proteome</keyword>